<evidence type="ECO:0000313" key="7">
    <source>
        <dbReference type="EMBL" id="RYO26128.1"/>
    </source>
</evidence>
<gene>
    <name evidence="7" type="ORF">AA0113_g12549</name>
</gene>
<dbReference type="SUPFAM" id="SSF53098">
    <property type="entry name" value="Ribonuclease H-like"/>
    <property type="match status" value="1"/>
</dbReference>
<keyword evidence="5" id="KW-0539">Nucleus</keyword>
<protein>
    <recommendedName>
        <fullName evidence="6">HAT C-terminal dimerisation domain-containing protein</fullName>
    </recommendedName>
</protein>
<dbReference type="EMBL" id="PEJP01000106">
    <property type="protein sequence ID" value="RYO26128.1"/>
    <property type="molecule type" value="Genomic_DNA"/>
</dbReference>
<comment type="caution">
    <text evidence="7">The sequence shown here is derived from an EMBL/GenBank/DDBJ whole genome shotgun (WGS) entry which is preliminary data.</text>
</comment>
<evidence type="ECO:0000259" key="6">
    <source>
        <dbReference type="Pfam" id="PF05699"/>
    </source>
</evidence>
<keyword evidence="2" id="KW-0479">Metal-binding</keyword>
<dbReference type="PANTHER" id="PTHR46481:SF10">
    <property type="entry name" value="ZINC FINGER BED DOMAIN-CONTAINING PROTEIN 39"/>
    <property type="match status" value="1"/>
</dbReference>
<evidence type="ECO:0000256" key="4">
    <source>
        <dbReference type="ARBA" id="ARBA00022833"/>
    </source>
</evidence>
<evidence type="ECO:0000256" key="3">
    <source>
        <dbReference type="ARBA" id="ARBA00022771"/>
    </source>
</evidence>
<keyword evidence="8" id="KW-1185">Reference proteome</keyword>
<evidence type="ECO:0000256" key="1">
    <source>
        <dbReference type="ARBA" id="ARBA00004123"/>
    </source>
</evidence>
<keyword evidence="4" id="KW-0862">Zinc</keyword>
<comment type="subcellular location">
    <subcellularLocation>
        <location evidence="1">Nucleus</location>
    </subcellularLocation>
</comment>
<dbReference type="GO" id="GO:0005634">
    <property type="term" value="C:nucleus"/>
    <property type="evidence" value="ECO:0007669"/>
    <property type="project" value="UniProtKB-SubCell"/>
</dbReference>
<dbReference type="GO" id="GO:0046983">
    <property type="term" value="F:protein dimerization activity"/>
    <property type="evidence" value="ECO:0007669"/>
    <property type="project" value="InterPro"/>
</dbReference>
<dbReference type="PANTHER" id="PTHR46481">
    <property type="entry name" value="ZINC FINGER BED DOMAIN-CONTAINING PROTEIN 4"/>
    <property type="match status" value="1"/>
</dbReference>
<dbReference type="InterPro" id="IPR012337">
    <property type="entry name" value="RNaseH-like_sf"/>
</dbReference>
<name>A0A4Q4PWR5_9PLEO</name>
<accession>A0A4Q4PWR5</accession>
<reference evidence="8" key="1">
    <citation type="journal article" date="2019" name="bioRxiv">
        <title>Genomics, evolutionary history and diagnostics of the Alternaria alternata species group including apple and Asian pear pathotypes.</title>
        <authorList>
            <person name="Armitage A.D."/>
            <person name="Cockerton H.M."/>
            <person name="Sreenivasaprasad S."/>
            <person name="Woodhall J.W."/>
            <person name="Lane C.R."/>
            <person name="Harrison R.J."/>
            <person name="Clarkson J.P."/>
        </authorList>
    </citation>
    <scope>NUCLEOTIDE SEQUENCE [LARGE SCALE GENOMIC DNA]</scope>
    <source>
        <strain evidence="8">RGR 97.0016</strain>
    </source>
</reference>
<dbReference type="Pfam" id="PF05699">
    <property type="entry name" value="Dimer_Tnp_hAT"/>
    <property type="match status" value="1"/>
</dbReference>
<organism evidence="7 8">
    <name type="scientific">Alternaria arborescens</name>
    <dbReference type="NCBI Taxonomy" id="156630"/>
    <lineage>
        <taxon>Eukaryota</taxon>
        <taxon>Fungi</taxon>
        <taxon>Dikarya</taxon>
        <taxon>Ascomycota</taxon>
        <taxon>Pezizomycotina</taxon>
        <taxon>Dothideomycetes</taxon>
        <taxon>Pleosporomycetidae</taxon>
        <taxon>Pleosporales</taxon>
        <taxon>Pleosporineae</taxon>
        <taxon>Pleosporaceae</taxon>
        <taxon>Alternaria</taxon>
        <taxon>Alternaria sect. Alternaria</taxon>
    </lineage>
</organism>
<proteinExistence type="predicted"/>
<feature type="domain" description="HAT C-terminal dimerisation" evidence="6">
    <location>
        <begin position="323"/>
        <end position="396"/>
    </location>
</feature>
<evidence type="ECO:0000313" key="8">
    <source>
        <dbReference type="Proteomes" id="UP000293823"/>
    </source>
</evidence>
<dbReference type="GO" id="GO:0008270">
    <property type="term" value="F:zinc ion binding"/>
    <property type="evidence" value="ECO:0007669"/>
    <property type="project" value="UniProtKB-KW"/>
</dbReference>
<dbReference type="AlphaFoldDB" id="A0A4Q4PWR5"/>
<dbReference type="InterPro" id="IPR052035">
    <property type="entry name" value="ZnF_BED_domain_contain"/>
</dbReference>
<evidence type="ECO:0000256" key="2">
    <source>
        <dbReference type="ARBA" id="ARBA00022723"/>
    </source>
</evidence>
<dbReference type="OrthoDB" id="3261222at2759"/>
<dbReference type="InterPro" id="IPR008906">
    <property type="entry name" value="HATC_C_dom"/>
</dbReference>
<evidence type="ECO:0000256" key="5">
    <source>
        <dbReference type="ARBA" id="ARBA00023242"/>
    </source>
</evidence>
<keyword evidence="3" id="KW-0863">Zinc-finger</keyword>
<dbReference type="Proteomes" id="UP000293823">
    <property type="component" value="Unassembled WGS sequence"/>
</dbReference>
<sequence>MFGLDKEAYNNDIVNEHNTEARYLRDWRRDGPLGVLIDIINYIKTPQQHDLFASLQRSVNDQSHTKTILEPIKPVVTRWNSYHDAFERAVQLSETFNLYANTHIDRTARDDAYAHSRDNKLPDAPSWMRSGGLKAADWAVITEYIDVLKPLKEATKRLEARGKQGSFGAIYEVIPVFEYVLGAYEAILRTYDHVDFNAHPEAPEDHLAINLKAAWRKATAYYTKLDASPAYYSATCLHPYYKNYCSNSWREKPHWIVLNEAELQQLWARYKPISLPVTRPRPPRSGGIDDAIAALVNFEPANEVDISKIDELNCWRRYEPAWTKEQFEQEGNPVKYWISLRSRYPNLSRLAIDLLTIPASSCQCERLFSELGDLLEPRRRKIGSQLLAAIQCTRSWRKAGFKPPYSQEDSLTDREVIRIYDICEWENDN</sequence>